<dbReference type="SUPFAM" id="SSF55729">
    <property type="entry name" value="Acyl-CoA N-acyltransferases (Nat)"/>
    <property type="match status" value="1"/>
</dbReference>
<dbReference type="PATRIC" id="fig|1423813.3.peg.1918"/>
<comment type="caution">
    <text evidence="2">The sequence shown here is derived from an EMBL/GenBank/DDBJ whole genome shotgun (WGS) entry which is preliminary data.</text>
</comment>
<protein>
    <recommendedName>
        <fullName evidence="1">N-acetyltransferase domain-containing protein</fullName>
    </recommendedName>
</protein>
<dbReference type="AlphaFoldDB" id="A0A0R2A4C1"/>
<dbReference type="STRING" id="1423813.FC26_GL001889"/>
<gene>
    <name evidence="2" type="ORF">FC26_GL001889</name>
</gene>
<evidence type="ECO:0000259" key="1">
    <source>
        <dbReference type="PROSITE" id="PS51186"/>
    </source>
</evidence>
<dbReference type="PANTHER" id="PTHR43072">
    <property type="entry name" value="N-ACETYLTRANSFERASE"/>
    <property type="match status" value="1"/>
</dbReference>
<dbReference type="CDD" id="cd04301">
    <property type="entry name" value="NAT_SF"/>
    <property type="match status" value="1"/>
</dbReference>
<reference evidence="2 3" key="1">
    <citation type="journal article" date="2015" name="Genome Announc.">
        <title>Expanding the biotechnology potential of lactobacilli through comparative genomics of 213 strains and associated genera.</title>
        <authorList>
            <person name="Sun Z."/>
            <person name="Harris H.M."/>
            <person name="McCann A."/>
            <person name="Guo C."/>
            <person name="Argimon S."/>
            <person name="Zhang W."/>
            <person name="Yang X."/>
            <person name="Jeffery I.B."/>
            <person name="Cooney J.C."/>
            <person name="Kagawa T.F."/>
            <person name="Liu W."/>
            <person name="Song Y."/>
            <person name="Salvetti E."/>
            <person name="Wrobel A."/>
            <person name="Rasinkangas P."/>
            <person name="Parkhill J."/>
            <person name="Rea M.C."/>
            <person name="O'Sullivan O."/>
            <person name="Ritari J."/>
            <person name="Douillard F.P."/>
            <person name="Paul Ross R."/>
            <person name="Yang R."/>
            <person name="Briner A.E."/>
            <person name="Felis G.E."/>
            <person name="de Vos W.M."/>
            <person name="Barrangou R."/>
            <person name="Klaenhammer T.R."/>
            <person name="Caufield P.W."/>
            <person name="Cui Y."/>
            <person name="Zhang H."/>
            <person name="O'Toole P.W."/>
        </authorList>
    </citation>
    <scope>NUCLEOTIDE SEQUENCE [LARGE SCALE GENOMIC DNA]</scope>
    <source>
        <strain evidence="2 3">DSM 20634</strain>
    </source>
</reference>
<organism evidence="2 3">
    <name type="scientific">Paucilactobacillus vaccinostercus DSM 20634</name>
    <dbReference type="NCBI Taxonomy" id="1423813"/>
    <lineage>
        <taxon>Bacteria</taxon>
        <taxon>Bacillati</taxon>
        <taxon>Bacillota</taxon>
        <taxon>Bacilli</taxon>
        <taxon>Lactobacillales</taxon>
        <taxon>Lactobacillaceae</taxon>
        <taxon>Paucilactobacillus</taxon>
    </lineage>
</organism>
<feature type="domain" description="N-acetyltransferase" evidence="1">
    <location>
        <begin position="1"/>
        <end position="163"/>
    </location>
</feature>
<dbReference type="OrthoDB" id="9798006at2"/>
<keyword evidence="3" id="KW-1185">Reference proteome</keyword>
<dbReference type="InterPro" id="IPR000182">
    <property type="entry name" value="GNAT_dom"/>
</dbReference>
<proteinExistence type="predicted"/>
<dbReference type="Proteomes" id="UP000051733">
    <property type="component" value="Unassembled WGS sequence"/>
</dbReference>
<dbReference type="RefSeq" id="WP_057779240.1">
    <property type="nucleotide sequence ID" value="NZ_AYYY01000029.1"/>
</dbReference>
<evidence type="ECO:0000313" key="3">
    <source>
        <dbReference type="Proteomes" id="UP000051733"/>
    </source>
</evidence>
<dbReference type="PANTHER" id="PTHR43072:SF8">
    <property type="entry name" value="ACYLTRANSFERASE FABY-RELATED"/>
    <property type="match status" value="1"/>
</dbReference>
<dbReference type="Pfam" id="PF13420">
    <property type="entry name" value="Acetyltransf_4"/>
    <property type="match status" value="1"/>
</dbReference>
<name>A0A0R2A4C1_9LACO</name>
<evidence type="ECO:0000313" key="2">
    <source>
        <dbReference type="EMBL" id="KRM61338.1"/>
    </source>
</evidence>
<dbReference type="GO" id="GO:0016747">
    <property type="term" value="F:acyltransferase activity, transferring groups other than amino-acyl groups"/>
    <property type="evidence" value="ECO:0007669"/>
    <property type="project" value="InterPro"/>
</dbReference>
<accession>A0A0R2A4C1</accession>
<sequence length="180" mass="20095">MHIRLARISDAAALLKIYRPYITDTAVSFELTVPTVSEFADRIAEVLADYPYLVAEDDDGQILGFVYAHRYRPRAAYDWTVETSIYTDKAARGKGVGRQLYQALETELATQHVTSLLACVTGENLASLAFHQHLGYELVGTFKQVGFKHGKGYDTYWLQKQLSAATGEAFIPYSQLPHSA</sequence>
<dbReference type="InterPro" id="IPR016181">
    <property type="entry name" value="Acyl_CoA_acyltransferase"/>
</dbReference>
<dbReference type="EMBL" id="AYYY01000029">
    <property type="protein sequence ID" value="KRM61338.1"/>
    <property type="molecule type" value="Genomic_DNA"/>
</dbReference>
<dbReference type="Gene3D" id="3.40.630.30">
    <property type="match status" value="1"/>
</dbReference>
<dbReference type="PROSITE" id="PS51186">
    <property type="entry name" value="GNAT"/>
    <property type="match status" value="1"/>
</dbReference>